<name>A0A645DP41_9ZZZZ</name>
<dbReference type="EMBL" id="VSSQ01038334">
    <property type="protein sequence ID" value="MPM91240.1"/>
    <property type="molecule type" value="Genomic_DNA"/>
</dbReference>
<proteinExistence type="predicted"/>
<comment type="caution">
    <text evidence="2">The sequence shown here is derived from an EMBL/GenBank/DDBJ whole genome shotgun (WGS) entry which is preliminary data.</text>
</comment>
<feature type="region of interest" description="Disordered" evidence="1">
    <location>
        <begin position="156"/>
        <end position="177"/>
    </location>
</feature>
<dbReference type="AlphaFoldDB" id="A0A645DP41"/>
<gene>
    <name evidence="2" type="ORF">SDC9_138367</name>
</gene>
<sequence>MRIGDFGVPGVENDSGGTAAPENRLILFRRQFKVAGIREPGNERQLSLSGRQGIVRRSVFHDVVGGESQPHNMPAGRDIAAQKEKRGQQFLRFRDRIVGNDKRHHAGVIIHRDAAAKSGESVEILIGGIGAGNECLLVPVPVPEDMQMLRNEDGNLITPHAGESPNDVCRISDGTGL</sequence>
<organism evidence="2">
    <name type="scientific">bioreactor metagenome</name>
    <dbReference type="NCBI Taxonomy" id="1076179"/>
    <lineage>
        <taxon>unclassified sequences</taxon>
        <taxon>metagenomes</taxon>
        <taxon>ecological metagenomes</taxon>
    </lineage>
</organism>
<reference evidence="2" key="1">
    <citation type="submission" date="2019-08" db="EMBL/GenBank/DDBJ databases">
        <authorList>
            <person name="Kucharzyk K."/>
            <person name="Murdoch R.W."/>
            <person name="Higgins S."/>
            <person name="Loffler F."/>
        </authorList>
    </citation>
    <scope>NUCLEOTIDE SEQUENCE</scope>
</reference>
<evidence type="ECO:0000256" key="1">
    <source>
        <dbReference type="SAM" id="MobiDB-lite"/>
    </source>
</evidence>
<protein>
    <submittedName>
        <fullName evidence="2">Uncharacterized protein</fullName>
    </submittedName>
</protein>
<evidence type="ECO:0000313" key="2">
    <source>
        <dbReference type="EMBL" id="MPM91240.1"/>
    </source>
</evidence>
<accession>A0A645DP41</accession>